<feature type="transmembrane region" description="Helical" evidence="13">
    <location>
        <begin position="91"/>
        <end position="112"/>
    </location>
</feature>
<evidence type="ECO:0000256" key="11">
    <source>
        <dbReference type="ARBA" id="ARBA00023136"/>
    </source>
</evidence>
<evidence type="ECO:0000256" key="9">
    <source>
        <dbReference type="ARBA" id="ARBA00023065"/>
    </source>
</evidence>
<keyword evidence="10" id="KW-0921">Nickel transport</keyword>
<comment type="function">
    <text evidence="1">Efflux system for nickel and cobalt.</text>
</comment>
<organism evidence="15 16">
    <name type="scientific">Blastochloris viridis</name>
    <name type="common">Rhodopseudomonas viridis</name>
    <dbReference type="NCBI Taxonomy" id="1079"/>
    <lineage>
        <taxon>Bacteria</taxon>
        <taxon>Pseudomonadati</taxon>
        <taxon>Pseudomonadota</taxon>
        <taxon>Alphaproteobacteria</taxon>
        <taxon>Hyphomicrobiales</taxon>
        <taxon>Blastochloridaceae</taxon>
        <taxon>Blastochloris</taxon>
    </lineage>
</organism>
<evidence type="ECO:0000313" key="16">
    <source>
        <dbReference type="Proteomes" id="UP000320948"/>
    </source>
</evidence>
<keyword evidence="5" id="KW-1003">Cell membrane</keyword>
<dbReference type="Proteomes" id="UP000320948">
    <property type="component" value="Unassembled WGS sequence"/>
</dbReference>
<dbReference type="GO" id="GO:0046583">
    <property type="term" value="F:monoatomic cation efflux transmembrane transporter activity"/>
    <property type="evidence" value="ECO:0007669"/>
    <property type="project" value="TreeGrafter"/>
</dbReference>
<feature type="transmembrane region" description="Helical" evidence="13">
    <location>
        <begin position="206"/>
        <end position="226"/>
    </location>
</feature>
<dbReference type="GO" id="GO:0005886">
    <property type="term" value="C:plasma membrane"/>
    <property type="evidence" value="ECO:0007669"/>
    <property type="project" value="UniProtKB-SubCell"/>
</dbReference>
<evidence type="ECO:0000256" key="4">
    <source>
        <dbReference type="ARBA" id="ARBA00022448"/>
    </source>
</evidence>
<feature type="region of interest" description="Disordered" evidence="14">
    <location>
        <begin position="117"/>
        <end position="148"/>
    </location>
</feature>
<keyword evidence="8 13" id="KW-1133">Transmembrane helix</keyword>
<feature type="transmembrane region" description="Helical" evidence="13">
    <location>
        <begin position="171"/>
        <end position="194"/>
    </location>
</feature>
<comment type="subcellular location">
    <subcellularLocation>
        <location evidence="2 13">Cell membrane</location>
        <topology evidence="2 13">Multi-pass membrane protein</topology>
    </subcellularLocation>
</comment>
<dbReference type="Pfam" id="PF03824">
    <property type="entry name" value="NicO"/>
    <property type="match status" value="1"/>
</dbReference>
<feature type="compositionally biased region" description="Basic residues" evidence="14">
    <location>
        <begin position="117"/>
        <end position="135"/>
    </location>
</feature>
<dbReference type="NCBIfam" id="NF007454">
    <property type="entry name" value="PRK10019.1"/>
    <property type="match status" value="1"/>
</dbReference>
<dbReference type="EMBL" id="VAFM01000003">
    <property type="protein sequence ID" value="TKW60316.1"/>
    <property type="molecule type" value="Genomic_DNA"/>
</dbReference>
<keyword evidence="4 13" id="KW-0813">Transport</keyword>
<evidence type="ECO:0000256" key="3">
    <source>
        <dbReference type="ARBA" id="ARBA00022426"/>
    </source>
</evidence>
<feature type="transmembrane region" description="Helical" evidence="13">
    <location>
        <begin position="246"/>
        <end position="270"/>
    </location>
</feature>
<keyword evidence="6" id="KW-0533">Nickel</keyword>
<protein>
    <recommendedName>
        <fullName evidence="13">Nickel/cobalt efflux system</fullName>
    </recommendedName>
</protein>
<evidence type="ECO:0000256" key="10">
    <source>
        <dbReference type="ARBA" id="ARBA00023112"/>
    </source>
</evidence>
<dbReference type="InterPro" id="IPR051224">
    <property type="entry name" value="NiCoT_RcnA"/>
</dbReference>
<dbReference type="InterPro" id="IPR011541">
    <property type="entry name" value="Ni/Co_transpt_high_affinity"/>
</dbReference>
<dbReference type="GO" id="GO:0006824">
    <property type="term" value="P:cobalt ion transport"/>
    <property type="evidence" value="ECO:0007669"/>
    <property type="project" value="UniProtKB-KW"/>
</dbReference>
<dbReference type="GO" id="GO:0015099">
    <property type="term" value="F:nickel cation transmembrane transporter activity"/>
    <property type="evidence" value="ECO:0007669"/>
    <property type="project" value="UniProtKB-UniRule"/>
</dbReference>
<keyword evidence="11 13" id="KW-0472">Membrane</keyword>
<gene>
    <name evidence="15" type="primary">rcnA</name>
    <name evidence="15" type="ORF">DI628_08765</name>
</gene>
<dbReference type="PANTHER" id="PTHR40659">
    <property type="entry name" value="NICKEL/COBALT EFFLUX SYSTEM RCNA"/>
    <property type="match status" value="1"/>
</dbReference>
<dbReference type="GO" id="GO:0010045">
    <property type="term" value="P:response to nickel cation"/>
    <property type="evidence" value="ECO:0007669"/>
    <property type="project" value="TreeGrafter"/>
</dbReference>
<evidence type="ECO:0000256" key="6">
    <source>
        <dbReference type="ARBA" id="ARBA00022596"/>
    </source>
</evidence>
<evidence type="ECO:0000256" key="12">
    <source>
        <dbReference type="ARBA" id="ARBA00023285"/>
    </source>
</evidence>
<dbReference type="GO" id="GO:0032025">
    <property type="term" value="P:response to cobalt ion"/>
    <property type="evidence" value="ECO:0007669"/>
    <property type="project" value="TreeGrafter"/>
</dbReference>
<evidence type="ECO:0000256" key="1">
    <source>
        <dbReference type="ARBA" id="ARBA00002510"/>
    </source>
</evidence>
<keyword evidence="7 13" id="KW-0812">Transmembrane</keyword>
<evidence type="ECO:0000256" key="14">
    <source>
        <dbReference type="SAM" id="MobiDB-lite"/>
    </source>
</evidence>
<dbReference type="AlphaFoldDB" id="A0A6N4R2Y1"/>
<feature type="transmembrane region" description="Helical" evidence="13">
    <location>
        <begin position="56"/>
        <end position="79"/>
    </location>
</feature>
<reference evidence="15 16" key="1">
    <citation type="journal article" date="2017" name="Nat. Commun.">
        <title>In situ click chemistry generation of cyclooxygenase-2 inhibitors.</title>
        <authorList>
            <person name="Bhardwaj A."/>
            <person name="Kaur J."/>
            <person name="Wuest M."/>
            <person name="Wuest F."/>
        </authorList>
    </citation>
    <scope>NUCLEOTIDE SEQUENCE [LARGE SCALE GENOMIC DNA]</scope>
    <source>
        <strain evidence="15">S2_018_000_R2_106</strain>
    </source>
</reference>
<evidence type="ECO:0000256" key="13">
    <source>
        <dbReference type="RuleBase" id="RU362101"/>
    </source>
</evidence>
<proteinExistence type="inferred from homology"/>
<keyword evidence="12" id="KW-0170">Cobalt</keyword>
<evidence type="ECO:0000256" key="8">
    <source>
        <dbReference type="ARBA" id="ARBA00022989"/>
    </source>
</evidence>
<evidence type="ECO:0000256" key="2">
    <source>
        <dbReference type="ARBA" id="ARBA00004651"/>
    </source>
</evidence>
<keyword evidence="9" id="KW-0406">Ion transport</keyword>
<evidence type="ECO:0000256" key="5">
    <source>
        <dbReference type="ARBA" id="ARBA00022475"/>
    </source>
</evidence>
<feature type="compositionally biased region" description="Basic and acidic residues" evidence="14">
    <location>
        <begin position="136"/>
        <end position="148"/>
    </location>
</feature>
<comment type="caution">
    <text evidence="15">The sequence shown here is derived from an EMBL/GenBank/DDBJ whole genome shotgun (WGS) entry which is preliminary data.</text>
</comment>
<sequence>MPDIASLIAAGSSNPWLFLPAAVLLGALHGLEPGHAKSMMAAFVVAVRGTKVQAALLGLSAALSHSLVVAVLAMLGLWLGDAAIGTTAQPWLHLIGGVIVIGMALWMVGRILRTGHGHSHNHGHDHHGHDHKHGHHHDDHAHDSCGCGHSHDGKEAAQQLLKEGRVSTWQIMLFGITGGLMPCPASIAVLLICIQLREFTLGASMVAAFSFGLALTLMSVGIAAAWGRGHVERLYGEDRAKKLSRYLPLASAALMLVLGLIMAATGLVHLL</sequence>
<accession>A0A6N4R2Y1</accession>
<dbReference type="PANTHER" id="PTHR40659:SF1">
    <property type="entry name" value="NICKEL_COBALT EFFLUX SYSTEM RCNA"/>
    <property type="match status" value="1"/>
</dbReference>
<keyword evidence="3" id="KW-0171">Cobalt transport</keyword>
<evidence type="ECO:0000313" key="15">
    <source>
        <dbReference type="EMBL" id="TKW60316.1"/>
    </source>
</evidence>
<name>A0A6N4R2Y1_BLAVI</name>
<evidence type="ECO:0000256" key="7">
    <source>
        <dbReference type="ARBA" id="ARBA00022692"/>
    </source>
</evidence>
<comment type="similarity">
    <text evidence="13">Belongs to the NiCoT transporter (TC 2.A.52) family.</text>
</comment>